<comment type="function">
    <text evidence="6">Quinone reductase that provides resistance to thiol-specific stress caused by electrophilic quinones.</text>
</comment>
<keyword evidence="4 6" id="KW-0520">NAD</keyword>
<dbReference type="InterPro" id="IPR050104">
    <property type="entry name" value="FMN-dep_NADH:Q_OxRdtase_AzoR1"/>
</dbReference>
<dbReference type="SUPFAM" id="SSF52218">
    <property type="entry name" value="Flavoproteins"/>
    <property type="match status" value="1"/>
</dbReference>
<dbReference type="AlphaFoldDB" id="A0A3D9KY37"/>
<protein>
    <recommendedName>
        <fullName evidence="6">FMN dependent NADH:quinone oxidoreductase</fullName>
        <ecNumber evidence="6">1.6.5.-</ecNumber>
    </recommendedName>
    <alternativeName>
        <fullName evidence="6">Azo-dye reductase</fullName>
    </alternativeName>
    <alternativeName>
        <fullName evidence="6">FMN-dependent NADH-azo compound oxidoreductase</fullName>
    </alternativeName>
    <alternativeName>
        <fullName evidence="6">FMN-dependent NADH-azoreductase</fullName>
        <ecNumber evidence="6">1.7.1.17</ecNumber>
    </alternativeName>
</protein>
<feature type="domain" description="Flavodoxin-like fold" evidence="7">
    <location>
        <begin position="1"/>
        <end position="200"/>
    </location>
</feature>
<dbReference type="RefSeq" id="WP_115870310.1">
    <property type="nucleotide sequence ID" value="NZ_QREG01000032.1"/>
</dbReference>
<reference evidence="8 9" key="1">
    <citation type="submission" date="2018-07" db="EMBL/GenBank/DDBJ databases">
        <title>Genomic Encyclopedia of Type Strains, Phase IV (KMG-IV): sequencing the most valuable type-strain genomes for metagenomic binning, comparative biology and taxonomic classification.</title>
        <authorList>
            <person name="Goeker M."/>
        </authorList>
    </citation>
    <scope>NUCLEOTIDE SEQUENCE [LARGE SCALE GENOMIC DNA]</scope>
    <source>
        <strain evidence="8 9">DSM 4134</strain>
    </source>
</reference>
<comment type="caution">
    <text evidence="8">The sequence shown here is derived from an EMBL/GenBank/DDBJ whole genome shotgun (WGS) entry which is preliminary data.</text>
</comment>
<dbReference type="PANTHER" id="PTHR43741:SF2">
    <property type="entry name" value="FMN-DEPENDENT NADH:QUINONE OXIDOREDUCTASE"/>
    <property type="match status" value="1"/>
</dbReference>
<dbReference type="GO" id="GO:0009055">
    <property type="term" value="F:electron transfer activity"/>
    <property type="evidence" value="ECO:0007669"/>
    <property type="project" value="UniProtKB-UniRule"/>
</dbReference>
<dbReference type="Gene3D" id="3.40.50.360">
    <property type="match status" value="1"/>
</dbReference>
<dbReference type="InterPro" id="IPR003680">
    <property type="entry name" value="Flavodoxin_fold"/>
</dbReference>
<comment type="function">
    <text evidence="6">Also exhibits azoreductase activity. Catalyzes the reductive cleavage of the azo bond in aromatic azo compounds to the corresponding amines.</text>
</comment>
<dbReference type="EC" id="1.7.1.17" evidence="6"/>
<evidence type="ECO:0000313" key="9">
    <source>
        <dbReference type="Proteomes" id="UP000256779"/>
    </source>
</evidence>
<keyword evidence="2 6" id="KW-0288">FMN</keyword>
<comment type="similarity">
    <text evidence="6">Belongs to the azoreductase type 1 family.</text>
</comment>
<evidence type="ECO:0000256" key="4">
    <source>
        <dbReference type="ARBA" id="ARBA00023027"/>
    </source>
</evidence>
<dbReference type="Pfam" id="PF02525">
    <property type="entry name" value="Flavodoxin_2"/>
    <property type="match status" value="1"/>
</dbReference>
<keyword evidence="9" id="KW-1185">Reference proteome</keyword>
<evidence type="ECO:0000259" key="7">
    <source>
        <dbReference type="Pfam" id="PF02525"/>
    </source>
</evidence>
<feature type="binding site" evidence="6">
    <location>
        <position position="9"/>
    </location>
    <ligand>
        <name>FMN</name>
        <dbReference type="ChEBI" id="CHEBI:58210"/>
    </ligand>
</feature>
<dbReference type="EMBL" id="QREG01000032">
    <property type="protein sequence ID" value="RED92219.1"/>
    <property type="molecule type" value="Genomic_DNA"/>
</dbReference>
<organism evidence="8 9">
    <name type="scientific">Marinoscillum furvescens DSM 4134</name>
    <dbReference type="NCBI Taxonomy" id="1122208"/>
    <lineage>
        <taxon>Bacteria</taxon>
        <taxon>Pseudomonadati</taxon>
        <taxon>Bacteroidota</taxon>
        <taxon>Cytophagia</taxon>
        <taxon>Cytophagales</taxon>
        <taxon>Reichenbachiellaceae</taxon>
        <taxon>Marinoscillum</taxon>
    </lineage>
</organism>
<dbReference type="EC" id="1.6.5.-" evidence="6"/>
<comment type="cofactor">
    <cofactor evidence="6">
        <name>FMN</name>
        <dbReference type="ChEBI" id="CHEBI:58210"/>
    </cofactor>
    <text evidence="6">Binds 1 FMN per subunit.</text>
</comment>
<comment type="subunit">
    <text evidence="6">Homodimer.</text>
</comment>
<evidence type="ECO:0000256" key="3">
    <source>
        <dbReference type="ARBA" id="ARBA00023002"/>
    </source>
</evidence>
<dbReference type="PANTHER" id="PTHR43741">
    <property type="entry name" value="FMN-DEPENDENT NADH-AZOREDUCTASE 1"/>
    <property type="match status" value="1"/>
</dbReference>
<gene>
    <name evidence="6" type="primary">azoR</name>
    <name evidence="8" type="ORF">C7460_13231</name>
</gene>
<dbReference type="Proteomes" id="UP000256779">
    <property type="component" value="Unassembled WGS sequence"/>
</dbReference>
<keyword evidence="1 6" id="KW-0285">Flavoprotein</keyword>
<dbReference type="HAMAP" id="MF_01216">
    <property type="entry name" value="Azoreductase_type1"/>
    <property type="match status" value="1"/>
</dbReference>
<dbReference type="GO" id="GO:0016652">
    <property type="term" value="F:oxidoreductase activity, acting on NAD(P)H as acceptor"/>
    <property type="evidence" value="ECO:0007669"/>
    <property type="project" value="UniProtKB-UniRule"/>
</dbReference>
<dbReference type="GO" id="GO:0016655">
    <property type="term" value="F:oxidoreductase activity, acting on NAD(P)H, quinone or similar compound as acceptor"/>
    <property type="evidence" value="ECO:0007669"/>
    <property type="project" value="InterPro"/>
</dbReference>
<evidence type="ECO:0000313" key="8">
    <source>
        <dbReference type="EMBL" id="RED92219.1"/>
    </source>
</evidence>
<evidence type="ECO:0000256" key="2">
    <source>
        <dbReference type="ARBA" id="ARBA00022643"/>
    </source>
</evidence>
<evidence type="ECO:0000256" key="6">
    <source>
        <dbReference type="HAMAP-Rule" id="MF_01216"/>
    </source>
</evidence>
<dbReference type="InterPro" id="IPR023048">
    <property type="entry name" value="NADH:quinone_OxRdtase_FMN_depd"/>
</dbReference>
<dbReference type="OrthoDB" id="9805013at2"/>
<keyword evidence="3 6" id="KW-0560">Oxidoreductase</keyword>
<accession>A0A3D9KY37</accession>
<comment type="catalytic activity">
    <reaction evidence="6">
        <text>2 a quinone + NADH + H(+) = 2 a 1,4-benzosemiquinone + NAD(+)</text>
        <dbReference type="Rhea" id="RHEA:65952"/>
        <dbReference type="ChEBI" id="CHEBI:15378"/>
        <dbReference type="ChEBI" id="CHEBI:57540"/>
        <dbReference type="ChEBI" id="CHEBI:57945"/>
        <dbReference type="ChEBI" id="CHEBI:132124"/>
        <dbReference type="ChEBI" id="CHEBI:134225"/>
    </reaction>
</comment>
<proteinExistence type="inferred from homology"/>
<comment type="caution">
    <text evidence="6">Lacks conserved residue(s) required for the propagation of feature annotation.</text>
</comment>
<dbReference type="InterPro" id="IPR029039">
    <property type="entry name" value="Flavoprotein-like_sf"/>
</dbReference>
<evidence type="ECO:0000256" key="1">
    <source>
        <dbReference type="ARBA" id="ARBA00022630"/>
    </source>
</evidence>
<sequence length="212" mass="23912">MKVLSIQSSASMDRSLTRQLSAQFIQSLAQKINFKLTTLDLVNDNPPFVTPEWIAGAFSRKRLTVTQKAALEKSDNYIQQVRHADLLIIGAPMYNYGMPAVLKAWIDQVARVNKTFSFDLSRGDEPIRPILSGKIAVVFTSSGEFDFQPGGSRSNHNHLVPHIKSCAHYLGVDTVKNFHQIGIEYQEFKDLRHEQSKARAFQQIPELVSKLI</sequence>
<name>A0A3D9KY37_MARFU</name>
<dbReference type="GO" id="GO:0010181">
    <property type="term" value="F:FMN binding"/>
    <property type="evidence" value="ECO:0007669"/>
    <property type="project" value="UniProtKB-UniRule"/>
</dbReference>
<comment type="catalytic activity">
    <reaction evidence="5">
        <text>N,N-dimethyl-1,4-phenylenediamine + anthranilate + 2 NAD(+) = 2-(4-dimethylaminophenyl)diazenylbenzoate + 2 NADH + 2 H(+)</text>
        <dbReference type="Rhea" id="RHEA:55872"/>
        <dbReference type="ChEBI" id="CHEBI:15378"/>
        <dbReference type="ChEBI" id="CHEBI:15783"/>
        <dbReference type="ChEBI" id="CHEBI:16567"/>
        <dbReference type="ChEBI" id="CHEBI:57540"/>
        <dbReference type="ChEBI" id="CHEBI:57945"/>
        <dbReference type="ChEBI" id="CHEBI:71579"/>
        <dbReference type="EC" id="1.7.1.17"/>
    </reaction>
    <physiologicalReaction direction="right-to-left" evidence="5">
        <dbReference type="Rhea" id="RHEA:55874"/>
    </physiologicalReaction>
</comment>
<evidence type="ECO:0000256" key="5">
    <source>
        <dbReference type="ARBA" id="ARBA00048542"/>
    </source>
</evidence>